<protein>
    <recommendedName>
        <fullName evidence="9">Pyridoxal-dependent decarboxylase</fullName>
    </recommendedName>
</protein>
<evidence type="ECO:0000313" key="7">
    <source>
        <dbReference type="EMBL" id="MBS2550115.1"/>
    </source>
</evidence>
<dbReference type="PANTHER" id="PTHR45677">
    <property type="entry name" value="GLUTAMATE DECARBOXYLASE-RELATED"/>
    <property type="match status" value="1"/>
</dbReference>
<gene>
    <name evidence="7" type="ORF">KGQ19_24930</name>
</gene>
<feature type="region of interest" description="Disordered" evidence="6">
    <location>
        <begin position="69"/>
        <end position="100"/>
    </location>
</feature>
<dbReference type="EMBL" id="JAAFYZ010000092">
    <property type="protein sequence ID" value="MBS2550115.1"/>
    <property type="molecule type" value="Genomic_DNA"/>
</dbReference>
<dbReference type="Pfam" id="PF00282">
    <property type="entry name" value="Pyridoxal_deC"/>
    <property type="match status" value="1"/>
</dbReference>
<dbReference type="InterPro" id="IPR002129">
    <property type="entry name" value="PyrdxlP-dep_de-COase"/>
</dbReference>
<evidence type="ECO:0000256" key="1">
    <source>
        <dbReference type="ARBA" id="ARBA00001933"/>
    </source>
</evidence>
<comment type="similarity">
    <text evidence="2">Belongs to the group II decarboxylase family.</text>
</comment>
<dbReference type="Gene3D" id="3.40.640.10">
    <property type="entry name" value="Type I PLP-dependent aspartate aminotransferase-like (Major domain)"/>
    <property type="match status" value="1"/>
</dbReference>
<dbReference type="Gene3D" id="3.90.1150.10">
    <property type="entry name" value="Aspartate Aminotransferase, domain 1"/>
    <property type="match status" value="1"/>
</dbReference>
<dbReference type="SUPFAM" id="SSF53383">
    <property type="entry name" value="PLP-dependent transferases"/>
    <property type="match status" value="1"/>
</dbReference>
<name>A0ABS5KVM6_9ACTN</name>
<reference evidence="7 8" key="1">
    <citation type="submission" date="2020-02" db="EMBL/GenBank/DDBJ databases">
        <title>Acidophilic actinobacteria isolated from forest soil.</title>
        <authorList>
            <person name="Golinska P."/>
        </authorList>
    </citation>
    <scope>NUCLEOTIDE SEQUENCE [LARGE SCALE GENOMIC DNA]</scope>
    <source>
        <strain evidence="7 8">NL8</strain>
    </source>
</reference>
<keyword evidence="5" id="KW-0456">Lyase</keyword>
<dbReference type="InterPro" id="IPR015421">
    <property type="entry name" value="PyrdxlP-dep_Trfase_major"/>
</dbReference>
<dbReference type="PROSITE" id="PS00392">
    <property type="entry name" value="DDC_GAD_HDC_YDC"/>
    <property type="match status" value="1"/>
</dbReference>
<dbReference type="Proteomes" id="UP000730482">
    <property type="component" value="Unassembled WGS sequence"/>
</dbReference>
<evidence type="ECO:0000256" key="5">
    <source>
        <dbReference type="ARBA" id="ARBA00023239"/>
    </source>
</evidence>
<evidence type="ECO:0000256" key="2">
    <source>
        <dbReference type="ARBA" id="ARBA00009533"/>
    </source>
</evidence>
<evidence type="ECO:0000313" key="8">
    <source>
        <dbReference type="Proteomes" id="UP000730482"/>
    </source>
</evidence>
<dbReference type="PANTHER" id="PTHR45677:SF8">
    <property type="entry name" value="CYSTEINE SULFINIC ACID DECARBOXYLASE"/>
    <property type="match status" value="1"/>
</dbReference>
<comment type="caution">
    <text evidence="7">The sequence shown here is derived from an EMBL/GenBank/DDBJ whole genome shotgun (WGS) entry which is preliminary data.</text>
</comment>
<dbReference type="InterPro" id="IPR015424">
    <property type="entry name" value="PyrdxlP-dep_Trfase"/>
</dbReference>
<sequence length="634" mass="65368">MSEYPNEELHTHLPVRAGATVDIGEMSGIEADVVRGILRAEPVGRLATPPGPATDSATGPVLGIAANQAANPTAAPETPADRPAVRTTSASPPPADSATAAGSIATSSIAANSIAANSIATSSIAANSIDATALASGPAGTGPLALLLATVLDGLDRGRADWLGPLPPGGPHAVREAVAASGFGILPDKGEDPFETLAALGRLVAWGAADPAHPHCAAHLHCPPLATSVAAETAVAALNQSLDSWDQSPAAGEIEERIVRTLTRAVGYPDSSAGVLTSGGTESNLMGLLLARDDILRRRFDTDPDLDGVPPFAAGRMRILASDQAHFSVARNAAVLGLGERSVIPVASDPEGRMRADALGEALGAVVDRDEIALAVVGTAGTTDLGAIDPLGAIARLAARHGAWFHVDAAYGGGLLLGTEADDRLRDLHTADSVTLDLHKLGWQPVPAGCFLVKHAASLRSLEKRVSYLNSVDDEQAGYPSLLGRSLRTTRRADAVKLAAAFRALGREGFQQLTDRCRALARYAAAAVQAHPDLELTAEPHLTTVLFRYLPPDPHDADRVNGALRRHLLEAGRAVLGRTELARERPGTPPGRVRLKLTLLNPHTTEPQIDALLAAVRTAGGAASASAASVRGPS</sequence>
<dbReference type="RefSeq" id="WP_212012274.1">
    <property type="nucleotide sequence ID" value="NZ_JAAFYZ010000092.1"/>
</dbReference>
<dbReference type="InterPro" id="IPR015422">
    <property type="entry name" value="PyrdxlP-dep_Trfase_small"/>
</dbReference>
<accession>A0ABS5KVM6</accession>
<feature type="compositionally biased region" description="Low complexity" evidence="6">
    <location>
        <begin position="69"/>
        <end position="78"/>
    </location>
</feature>
<keyword evidence="8" id="KW-1185">Reference proteome</keyword>
<organism evidence="7 8">
    <name type="scientific">Catenulispora pinistramenti</name>
    <dbReference type="NCBI Taxonomy" id="2705254"/>
    <lineage>
        <taxon>Bacteria</taxon>
        <taxon>Bacillati</taxon>
        <taxon>Actinomycetota</taxon>
        <taxon>Actinomycetes</taxon>
        <taxon>Catenulisporales</taxon>
        <taxon>Catenulisporaceae</taxon>
        <taxon>Catenulispora</taxon>
    </lineage>
</organism>
<evidence type="ECO:0000256" key="6">
    <source>
        <dbReference type="SAM" id="MobiDB-lite"/>
    </source>
</evidence>
<keyword evidence="3" id="KW-0210">Decarboxylase</keyword>
<evidence type="ECO:0008006" key="9">
    <source>
        <dbReference type="Google" id="ProtNLM"/>
    </source>
</evidence>
<evidence type="ECO:0000256" key="4">
    <source>
        <dbReference type="ARBA" id="ARBA00022898"/>
    </source>
</evidence>
<comment type="cofactor">
    <cofactor evidence="1">
        <name>pyridoxal 5'-phosphate</name>
        <dbReference type="ChEBI" id="CHEBI:597326"/>
    </cofactor>
</comment>
<keyword evidence="4" id="KW-0663">Pyridoxal phosphate</keyword>
<dbReference type="InterPro" id="IPR021115">
    <property type="entry name" value="Pyridoxal-P_BS"/>
</dbReference>
<evidence type="ECO:0000256" key="3">
    <source>
        <dbReference type="ARBA" id="ARBA00022793"/>
    </source>
</evidence>
<proteinExistence type="inferred from homology"/>